<evidence type="ECO:0000313" key="3">
    <source>
        <dbReference type="EMBL" id="NMJ40573.1"/>
    </source>
</evidence>
<dbReference type="SUPFAM" id="SSF51735">
    <property type="entry name" value="NAD(P)-binding Rossmann-fold domains"/>
    <property type="match status" value="1"/>
</dbReference>
<organism evidence="3 4">
    <name type="scientific">Neoroseomonas marina</name>
    <dbReference type="NCBI Taxonomy" id="1232220"/>
    <lineage>
        <taxon>Bacteria</taxon>
        <taxon>Pseudomonadati</taxon>
        <taxon>Pseudomonadota</taxon>
        <taxon>Alphaproteobacteria</taxon>
        <taxon>Acetobacterales</taxon>
        <taxon>Acetobacteraceae</taxon>
        <taxon>Neoroseomonas</taxon>
    </lineage>
</organism>
<dbReference type="PRINTS" id="PR00080">
    <property type="entry name" value="SDRFAMILY"/>
</dbReference>
<dbReference type="PANTHER" id="PTHR42760:SF133">
    <property type="entry name" value="3-OXOACYL-[ACYL-CARRIER-PROTEIN] REDUCTASE"/>
    <property type="match status" value="1"/>
</dbReference>
<comment type="caution">
    <text evidence="3">The sequence shown here is derived from an EMBL/GenBank/DDBJ whole genome shotgun (WGS) entry which is preliminary data.</text>
</comment>
<dbReference type="EMBL" id="JABBKX010000001">
    <property type="protein sequence ID" value="NMJ40573.1"/>
    <property type="molecule type" value="Genomic_DNA"/>
</dbReference>
<keyword evidence="2" id="KW-0560">Oxidoreductase</keyword>
<gene>
    <name evidence="3" type="ORF">GWK16_04940</name>
</gene>
<proteinExistence type="inferred from homology"/>
<dbReference type="InterPro" id="IPR002347">
    <property type="entry name" value="SDR_fam"/>
</dbReference>
<dbReference type="Proteomes" id="UP000548582">
    <property type="component" value="Unassembled WGS sequence"/>
</dbReference>
<evidence type="ECO:0000313" key="4">
    <source>
        <dbReference type="Proteomes" id="UP000548582"/>
    </source>
</evidence>
<comment type="similarity">
    <text evidence="1">Belongs to the short-chain dehydrogenases/reductases (SDR) family.</text>
</comment>
<dbReference type="FunFam" id="3.40.50.720:FF:000084">
    <property type="entry name" value="Short-chain dehydrogenase reductase"/>
    <property type="match status" value="1"/>
</dbReference>
<dbReference type="PANTHER" id="PTHR42760">
    <property type="entry name" value="SHORT-CHAIN DEHYDROGENASES/REDUCTASES FAMILY MEMBER"/>
    <property type="match status" value="1"/>
</dbReference>
<keyword evidence="4" id="KW-1185">Reference proteome</keyword>
<dbReference type="GO" id="GO:0048038">
    <property type="term" value="F:quinone binding"/>
    <property type="evidence" value="ECO:0007669"/>
    <property type="project" value="TreeGrafter"/>
</dbReference>
<dbReference type="Pfam" id="PF13561">
    <property type="entry name" value="adh_short_C2"/>
    <property type="match status" value="1"/>
</dbReference>
<dbReference type="InterPro" id="IPR036291">
    <property type="entry name" value="NAD(P)-bd_dom_sf"/>
</dbReference>
<dbReference type="Gene3D" id="3.40.50.720">
    <property type="entry name" value="NAD(P)-binding Rossmann-like Domain"/>
    <property type="match status" value="1"/>
</dbReference>
<evidence type="ECO:0000256" key="2">
    <source>
        <dbReference type="ARBA" id="ARBA00023002"/>
    </source>
</evidence>
<dbReference type="PRINTS" id="PR00081">
    <property type="entry name" value="GDHRDH"/>
</dbReference>
<dbReference type="GO" id="GO:0006633">
    <property type="term" value="P:fatty acid biosynthetic process"/>
    <property type="evidence" value="ECO:0007669"/>
    <property type="project" value="TreeGrafter"/>
</dbReference>
<accession>A0A848EAS9</accession>
<sequence>MSGTTKGVLVTGAQQGIGAAAARGFAAAGYDVAVNWLDDRAAAEALAAEVAALGRRAVLVQGDVGTAAACAALVDAAVAGLGRIEVLVNNAGIFPRVPFLEMTEAEWDRVLDVNLKGSAFCAQAAARHMVAAGIRGTILNLSSSAVRGAVFGVHYSATKNGVIGLTRSMALALAPHGIRVNAIAPGLTDTAQPRHGNSEAELAEMAKALPLGRMGRPEEIAGLMTWLASDAGAWVTGQVYHINGGAYMA</sequence>
<name>A0A848EAS9_9PROT</name>
<evidence type="ECO:0000256" key="1">
    <source>
        <dbReference type="ARBA" id="ARBA00006484"/>
    </source>
</evidence>
<dbReference type="AlphaFoldDB" id="A0A848EAS9"/>
<dbReference type="RefSeq" id="WP_170052783.1">
    <property type="nucleotide sequence ID" value="NZ_JABBKX010000001.1"/>
</dbReference>
<dbReference type="PROSITE" id="PS00061">
    <property type="entry name" value="ADH_SHORT"/>
    <property type="match status" value="1"/>
</dbReference>
<dbReference type="InterPro" id="IPR020904">
    <property type="entry name" value="Sc_DH/Rdtase_CS"/>
</dbReference>
<reference evidence="3 4" key="1">
    <citation type="submission" date="2020-03" db="EMBL/GenBank/DDBJ databases">
        <authorList>
            <person name="Sun Q."/>
        </authorList>
    </citation>
    <scope>NUCLEOTIDE SEQUENCE [LARGE SCALE GENOMIC DNA]</scope>
    <source>
        <strain evidence="3 4">JC162</strain>
    </source>
</reference>
<protein>
    <submittedName>
        <fullName evidence="3">SDR family oxidoreductase</fullName>
    </submittedName>
</protein>
<dbReference type="GO" id="GO:0016616">
    <property type="term" value="F:oxidoreductase activity, acting on the CH-OH group of donors, NAD or NADP as acceptor"/>
    <property type="evidence" value="ECO:0007669"/>
    <property type="project" value="TreeGrafter"/>
</dbReference>